<organism evidence="3 4">
    <name type="scientific">Amycolatopsis tucumanensis</name>
    <dbReference type="NCBI Taxonomy" id="401106"/>
    <lineage>
        <taxon>Bacteria</taxon>
        <taxon>Bacillati</taxon>
        <taxon>Actinomycetota</taxon>
        <taxon>Actinomycetes</taxon>
        <taxon>Pseudonocardiales</taxon>
        <taxon>Pseudonocardiaceae</taxon>
        <taxon>Amycolatopsis</taxon>
    </lineage>
</organism>
<comment type="caution">
    <text evidence="3">The sequence shown here is derived from an EMBL/GenBank/DDBJ whole genome shotgun (WGS) entry which is preliminary data.</text>
</comment>
<sequence>MEMPSQPESATPPARRRKVLLHPLLVTVPIGCWMASAVFDVASRSADRPAEFTTASTWLVVIGLLAAVIAGLAGFVESLPIPVGTVAHRRFVVHLMFAGAVLVLYMLDYLMRLGAPPDRPVPAGLVVFSLVNAAVLVVTMGTGAAIRAASR</sequence>
<dbReference type="Proteomes" id="UP001501624">
    <property type="component" value="Unassembled WGS sequence"/>
</dbReference>
<reference evidence="4" key="1">
    <citation type="journal article" date="2019" name="Int. J. Syst. Evol. Microbiol.">
        <title>The Global Catalogue of Microorganisms (GCM) 10K type strain sequencing project: providing services to taxonomists for standard genome sequencing and annotation.</title>
        <authorList>
            <consortium name="The Broad Institute Genomics Platform"/>
            <consortium name="The Broad Institute Genome Sequencing Center for Infectious Disease"/>
            <person name="Wu L."/>
            <person name="Ma J."/>
        </authorList>
    </citation>
    <scope>NUCLEOTIDE SEQUENCE [LARGE SCALE GENOMIC DNA]</scope>
    <source>
        <strain evidence="4">JCM 17017</strain>
    </source>
</reference>
<feature type="transmembrane region" description="Helical" evidence="1">
    <location>
        <begin position="59"/>
        <end position="79"/>
    </location>
</feature>
<keyword evidence="1" id="KW-0472">Membrane</keyword>
<keyword evidence="1" id="KW-1133">Transmembrane helix</keyword>
<evidence type="ECO:0000313" key="3">
    <source>
        <dbReference type="EMBL" id="GAA3856890.1"/>
    </source>
</evidence>
<feature type="domain" description="DUF2231" evidence="2">
    <location>
        <begin position="21"/>
        <end position="145"/>
    </location>
</feature>
<dbReference type="Pfam" id="PF09990">
    <property type="entry name" value="DUF2231"/>
    <property type="match status" value="1"/>
</dbReference>
<name>A0ABP7JW18_9PSEU</name>
<accession>A0ABP7JW18</accession>
<keyword evidence="4" id="KW-1185">Reference proteome</keyword>
<evidence type="ECO:0000256" key="1">
    <source>
        <dbReference type="SAM" id="Phobius"/>
    </source>
</evidence>
<feature type="transmembrane region" description="Helical" evidence="1">
    <location>
        <begin position="20"/>
        <end position="39"/>
    </location>
</feature>
<gene>
    <name evidence="3" type="ORF">GCM10022380_87940</name>
</gene>
<feature type="transmembrane region" description="Helical" evidence="1">
    <location>
        <begin position="123"/>
        <end position="146"/>
    </location>
</feature>
<evidence type="ECO:0000313" key="4">
    <source>
        <dbReference type="Proteomes" id="UP001501624"/>
    </source>
</evidence>
<evidence type="ECO:0000259" key="2">
    <source>
        <dbReference type="Pfam" id="PF09990"/>
    </source>
</evidence>
<keyword evidence="1" id="KW-0812">Transmembrane</keyword>
<feature type="transmembrane region" description="Helical" evidence="1">
    <location>
        <begin position="91"/>
        <end position="111"/>
    </location>
</feature>
<protein>
    <recommendedName>
        <fullName evidence="2">DUF2231 domain-containing protein</fullName>
    </recommendedName>
</protein>
<dbReference type="EMBL" id="BAABCM010000026">
    <property type="protein sequence ID" value="GAA3856890.1"/>
    <property type="molecule type" value="Genomic_DNA"/>
</dbReference>
<dbReference type="InterPro" id="IPR019251">
    <property type="entry name" value="DUF2231_TM"/>
</dbReference>
<proteinExistence type="predicted"/>